<dbReference type="RefSeq" id="XP_067918353.1">
    <property type="nucleotide sequence ID" value="XM_068069671.1"/>
</dbReference>
<feature type="compositionally biased region" description="Basic and acidic residues" evidence="1">
    <location>
        <begin position="40"/>
        <end position="56"/>
    </location>
</feature>
<feature type="non-terminal residue" evidence="2">
    <location>
        <position position="671"/>
    </location>
</feature>
<feature type="compositionally biased region" description="Basic and acidic residues" evidence="1">
    <location>
        <begin position="510"/>
        <end position="522"/>
    </location>
</feature>
<dbReference type="GeneID" id="94432882"/>
<evidence type="ECO:0000313" key="3">
    <source>
        <dbReference type="Proteomes" id="UP000221165"/>
    </source>
</evidence>
<feature type="compositionally biased region" description="Basic and acidic residues" evidence="1">
    <location>
        <begin position="493"/>
        <end position="502"/>
    </location>
</feature>
<protein>
    <submittedName>
        <fullName evidence="2">Ap2 domain transcription factor ap2x-10</fullName>
    </submittedName>
</protein>
<dbReference type="AlphaFoldDB" id="A0A2C6KGG6"/>
<feature type="region of interest" description="Disordered" evidence="1">
    <location>
        <begin position="493"/>
        <end position="524"/>
    </location>
</feature>
<feature type="compositionally biased region" description="Polar residues" evidence="1">
    <location>
        <begin position="13"/>
        <end position="27"/>
    </location>
</feature>
<sequence length="671" mass="72593">MSTDDSIRRKELTSFTTRLQNEASSQPPDAANGAGGAQRSGKDNAGRCGGQKDTRTAPEGSDSTTRNVCDAAEAPSETTRNCTAKDDMSGLGEMLLSTGAESLVPKELAASQRANSSSGSHPGPNLRCSSHPKTASLPEQNQNPSQRRAGDLRRIPGHSEQNSTVYSRHASSSSEPSSEAQRSEQDIQPTGDKYEDDDGAPRRHPSQVATRPLPLEALTGKLLATEPGINSLTACCSVAAKASRTLSSPLTSLSSPGPSYLLDSGLKLVQPTEGGGAATAELQSSSIAEQQLLAAYRECFLLLAAAERQEDLFIFEFVLSGNRRQTELWRSCGRRETRSNSGETEATATCCQFAALHKEGNRDLSRPVVPFEVSDCNYTPVTKRSCLREETSERKEVTASCEGGRPAQAGTKRHDNSASFVPAPHREAKELTCSFAGQITAVGPTPVAEHAPSGVRLRTGHEDIGGRGEQTGLLPNNETVGFEKASASKRLGEKHFCHDPTGYRKSLSAETRELPQKDHSNEKPVSNTDAIYVRMGADGKQPFRKHSQDCQNVQHDLTSPFGEKKDAMITHNAARSTLRRKECKKGKRANLAVGPRTWSARTLHFVLAALDGLRDAWREGSNNSEAKEHILDAVLLPLCVQQRWDSARNRAHRHQQLQQQLLLGLQLLSPG</sequence>
<feature type="region of interest" description="Disordered" evidence="1">
    <location>
        <begin position="1"/>
        <end position="213"/>
    </location>
</feature>
<evidence type="ECO:0000256" key="1">
    <source>
        <dbReference type="SAM" id="MobiDB-lite"/>
    </source>
</evidence>
<accession>A0A2C6KGG6</accession>
<feature type="compositionally biased region" description="Basic and acidic residues" evidence="1">
    <location>
        <begin position="1"/>
        <end position="12"/>
    </location>
</feature>
<feature type="region of interest" description="Disordered" evidence="1">
    <location>
        <begin position="397"/>
        <end position="417"/>
    </location>
</feature>
<dbReference type="VEuPathDB" id="ToxoDB:CSUI_009556"/>
<gene>
    <name evidence="2" type="ORF">CSUI_009556</name>
</gene>
<dbReference type="EMBL" id="MIGC01005747">
    <property type="protein sequence ID" value="PHJ16627.1"/>
    <property type="molecule type" value="Genomic_DNA"/>
</dbReference>
<name>A0A2C6KGG6_9APIC</name>
<dbReference type="OrthoDB" id="10687617at2759"/>
<organism evidence="2 3">
    <name type="scientific">Cystoisospora suis</name>
    <dbReference type="NCBI Taxonomy" id="483139"/>
    <lineage>
        <taxon>Eukaryota</taxon>
        <taxon>Sar</taxon>
        <taxon>Alveolata</taxon>
        <taxon>Apicomplexa</taxon>
        <taxon>Conoidasida</taxon>
        <taxon>Coccidia</taxon>
        <taxon>Eucoccidiorida</taxon>
        <taxon>Eimeriorina</taxon>
        <taxon>Sarcocystidae</taxon>
        <taxon>Cystoisospora</taxon>
    </lineage>
</organism>
<dbReference type="Proteomes" id="UP000221165">
    <property type="component" value="Unassembled WGS sequence"/>
</dbReference>
<keyword evidence="3" id="KW-1185">Reference proteome</keyword>
<reference evidence="2 3" key="1">
    <citation type="journal article" date="2017" name="Int. J. Parasitol.">
        <title>The genome of the protozoan parasite Cystoisospora suis and a reverse vaccinology approach to identify vaccine candidates.</title>
        <authorList>
            <person name="Palmieri N."/>
            <person name="Shrestha A."/>
            <person name="Ruttkowski B."/>
            <person name="Beck T."/>
            <person name="Vogl C."/>
            <person name="Tomley F."/>
            <person name="Blake D.P."/>
            <person name="Joachim A."/>
        </authorList>
    </citation>
    <scope>NUCLEOTIDE SEQUENCE [LARGE SCALE GENOMIC DNA]</scope>
    <source>
        <strain evidence="2 3">Wien I</strain>
    </source>
</reference>
<comment type="caution">
    <text evidence="2">The sequence shown here is derived from an EMBL/GenBank/DDBJ whole genome shotgun (WGS) entry which is preliminary data.</text>
</comment>
<feature type="compositionally biased region" description="Polar residues" evidence="1">
    <location>
        <begin position="127"/>
        <end position="146"/>
    </location>
</feature>
<feature type="compositionally biased region" description="Low complexity" evidence="1">
    <location>
        <begin position="167"/>
        <end position="180"/>
    </location>
</feature>
<proteinExistence type="predicted"/>
<evidence type="ECO:0000313" key="2">
    <source>
        <dbReference type="EMBL" id="PHJ16627.1"/>
    </source>
</evidence>